<gene>
    <name evidence="1" type="ORF">KL86SPO_30534</name>
</gene>
<sequence length="47" mass="5077">MPVRVKETAGTVLSSVNIPEARVAVIHKQRLSARRMTATRAGSCVDI</sequence>
<name>A0A212LS94_9FIRM</name>
<reference evidence="1" key="1">
    <citation type="submission" date="2016-08" db="EMBL/GenBank/DDBJ databases">
        <authorList>
            <person name="Seilhamer J.J."/>
        </authorList>
    </citation>
    <scope>NUCLEOTIDE SEQUENCE</scope>
    <source>
        <strain evidence="1">86</strain>
    </source>
</reference>
<dbReference type="EMBL" id="FMJE01000003">
    <property type="protein sequence ID" value="SCM80356.1"/>
    <property type="molecule type" value="Genomic_DNA"/>
</dbReference>
<protein>
    <submittedName>
        <fullName evidence="1">Uncharacterized protein</fullName>
    </submittedName>
</protein>
<dbReference type="AlphaFoldDB" id="A0A212LS94"/>
<accession>A0A212LS94</accession>
<organism evidence="1">
    <name type="scientific">uncultured Sporomusa sp</name>
    <dbReference type="NCBI Taxonomy" id="307249"/>
    <lineage>
        <taxon>Bacteria</taxon>
        <taxon>Bacillati</taxon>
        <taxon>Bacillota</taxon>
        <taxon>Negativicutes</taxon>
        <taxon>Selenomonadales</taxon>
        <taxon>Sporomusaceae</taxon>
        <taxon>Sporomusa</taxon>
        <taxon>environmental samples</taxon>
    </lineage>
</organism>
<evidence type="ECO:0000313" key="1">
    <source>
        <dbReference type="EMBL" id="SCM80356.1"/>
    </source>
</evidence>
<proteinExistence type="predicted"/>